<evidence type="ECO:0000313" key="3">
    <source>
        <dbReference type="EMBL" id="KAJ1700208.1"/>
    </source>
</evidence>
<dbReference type="CDD" id="cd07816">
    <property type="entry name" value="Bet_v1-like"/>
    <property type="match status" value="1"/>
</dbReference>
<accession>A0A9Q0CU23</accession>
<evidence type="ECO:0000259" key="2">
    <source>
        <dbReference type="SMART" id="SM01037"/>
    </source>
</evidence>
<evidence type="ECO:0000313" key="4">
    <source>
        <dbReference type="Proteomes" id="UP001151287"/>
    </source>
</evidence>
<dbReference type="FunFam" id="3.30.530.20:FF:000007">
    <property type="entry name" value="Major pollen allergen Bet v 1-A"/>
    <property type="match status" value="1"/>
</dbReference>
<protein>
    <recommendedName>
        <fullName evidence="2">Bet v I/Major latex protein domain-containing protein</fullName>
    </recommendedName>
</protein>
<dbReference type="GO" id="GO:0006952">
    <property type="term" value="P:defense response"/>
    <property type="evidence" value="ECO:0007669"/>
    <property type="project" value="InterPro"/>
</dbReference>
<reference evidence="3" key="1">
    <citation type="journal article" date="2022" name="Cell">
        <title>Repeat-based holocentromeres influence genome architecture and karyotype evolution.</title>
        <authorList>
            <person name="Hofstatter P.G."/>
            <person name="Thangavel G."/>
            <person name="Lux T."/>
            <person name="Neumann P."/>
            <person name="Vondrak T."/>
            <person name="Novak P."/>
            <person name="Zhang M."/>
            <person name="Costa L."/>
            <person name="Castellani M."/>
            <person name="Scott A."/>
            <person name="Toegelov H."/>
            <person name="Fuchs J."/>
            <person name="Mata-Sucre Y."/>
            <person name="Dias Y."/>
            <person name="Vanzela A.L.L."/>
            <person name="Huettel B."/>
            <person name="Almeida C.C.S."/>
            <person name="Simkova H."/>
            <person name="Souza G."/>
            <person name="Pedrosa-Harand A."/>
            <person name="Macas J."/>
            <person name="Mayer K.F.X."/>
            <person name="Houben A."/>
            <person name="Marques A."/>
        </authorList>
    </citation>
    <scope>NUCLEOTIDE SEQUENCE</scope>
    <source>
        <strain evidence="3">RhyBre1mFocal</strain>
    </source>
</reference>
<comment type="similarity">
    <text evidence="1">Belongs to the BetVI family.</text>
</comment>
<dbReference type="InterPro" id="IPR024949">
    <property type="entry name" value="Bet_v_I_allergen"/>
</dbReference>
<dbReference type="SUPFAM" id="SSF55961">
    <property type="entry name" value="Bet v1-like"/>
    <property type="match status" value="1"/>
</dbReference>
<sequence length="152" mass="16922">MATKSEVEVEVKSAPEKFWGAIRDSTELFPKIFPEEYKTIELLEGDGKSIGSVRLVKYAEGTPVVTFAKEKVEAVEVENKMVSYSVIDGEILNLYKNFKATLQVTPKPGAEGSLVKWTLEYDKASDEVPEPELIKEAAVKTFNGLDAYLQNN</sequence>
<dbReference type="InterPro" id="IPR051761">
    <property type="entry name" value="MLP-like_ligand-binding"/>
</dbReference>
<gene>
    <name evidence="3" type="ORF">LUZ63_008720</name>
</gene>
<dbReference type="EMBL" id="JAMQYH010000002">
    <property type="protein sequence ID" value="KAJ1700208.1"/>
    <property type="molecule type" value="Genomic_DNA"/>
</dbReference>
<keyword evidence="4" id="KW-1185">Reference proteome</keyword>
<proteinExistence type="inferred from homology"/>
<dbReference type="InterPro" id="IPR023393">
    <property type="entry name" value="START-like_dom_sf"/>
</dbReference>
<organism evidence="3 4">
    <name type="scientific">Rhynchospora breviuscula</name>
    <dbReference type="NCBI Taxonomy" id="2022672"/>
    <lineage>
        <taxon>Eukaryota</taxon>
        <taxon>Viridiplantae</taxon>
        <taxon>Streptophyta</taxon>
        <taxon>Embryophyta</taxon>
        <taxon>Tracheophyta</taxon>
        <taxon>Spermatophyta</taxon>
        <taxon>Magnoliopsida</taxon>
        <taxon>Liliopsida</taxon>
        <taxon>Poales</taxon>
        <taxon>Cyperaceae</taxon>
        <taxon>Cyperoideae</taxon>
        <taxon>Rhynchosporeae</taxon>
        <taxon>Rhynchospora</taxon>
    </lineage>
</organism>
<dbReference type="GO" id="GO:0004864">
    <property type="term" value="F:protein phosphatase inhibitor activity"/>
    <property type="evidence" value="ECO:0007669"/>
    <property type="project" value="InterPro"/>
</dbReference>
<dbReference type="SMART" id="SM01037">
    <property type="entry name" value="Bet_v_1"/>
    <property type="match status" value="1"/>
</dbReference>
<dbReference type="Proteomes" id="UP001151287">
    <property type="component" value="Unassembled WGS sequence"/>
</dbReference>
<dbReference type="GO" id="GO:0009738">
    <property type="term" value="P:abscisic acid-activated signaling pathway"/>
    <property type="evidence" value="ECO:0007669"/>
    <property type="project" value="InterPro"/>
</dbReference>
<dbReference type="Gene3D" id="3.30.530.20">
    <property type="match status" value="1"/>
</dbReference>
<dbReference type="GO" id="GO:0010427">
    <property type="term" value="F:abscisic acid binding"/>
    <property type="evidence" value="ECO:0007669"/>
    <property type="project" value="InterPro"/>
</dbReference>
<dbReference type="InterPro" id="IPR000916">
    <property type="entry name" value="Bet_v_I/MLP"/>
</dbReference>
<comment type="caution">
    <text evidence="3">The sequence shown here is derived from an EMBL/GenBank/DDBJ whole genome shotgun (WGS) entry which is preliminary data.</text>
</comment>
<dbReference type="AlphaFoldDB" id="A0A9Q0CU23"/>
<dbReference type="Pfam" id="PF00407">
    <property type="entry name" value="Bet_v_1"/>
    <property type="match status" value="1"/>
</dbReference>
<dbReference type="OrthoDB" id="1858121at2759"/>
<feature type="domain" description="Bet v I/Major latex protein" evidence="2">
    <location>
        <begin position="1"/>
        <end position="152"/>
    </location>
</feature>
<evidence type="ECO:0000256" key="1">
    <source>
        <dbReference type="ARBA" id="ARBA00009744"/>
    </source>
</evidence>
<dbReference type="PRINTS" id="PR00634">
    <property type="entry name" value="BETALLERGEN"/>
</dbReference>
<dbReference type="PANTHER" id="PTHR31907">
    <property type="entry name" value="MLP-LIKE PROTEIN 423"/>
    <property type="match status" value="1"/>
</dbReference>
<dbReference type="GO" id="GO:0038023">
    <property type="term" value="F:signaling receptor activity"/>
    <property type="evidence" value="ECO:0007669"/>
    <property type="project" value="InterPro"/>
</dbReference>
<name>A0A9Q0CU23_9POAL</name>